<gene>
    <name evidence="1" type="ORF">CLOLEP_02525</name>
</gene>
<name>A7VVB2_9FIRM</name>
<organism evidence="1 2">
    <name type="scientific">[Clostridium] leptum DSM 753</name>
    <dbReference type="NCBI Taxonomy" id="428125"/>
    <lineage>
        <taxon>Bacteria</taxon>
        <taxon>Bacillati</taxon>
        <taxon>Bacillota</taxon>
        <taxon>Clostridia</taxon>
        <taxon>Eubacteriales</taxon>
        <taxon>Oscillospiraceae</taxon>
        <taxon>Oscillospiraceae incertae sedis</taxon>
    </lineage>
</organism>
<reference evidence="1 2" key="1">
    <citation type="submission" date="2007-08" db="EMBL/GenBank/DDBJ databases">
        <title>Draft genome sequence of Clostridium leptum (DSM 753).</title>
        <authorList>
            <person name="Sudarsanam P."/>
            <person name="Ley R."/>
            <person name="Guruge J."/>
            <person name="Turnbaugh P.J."/>
            <person name="Mahowald M."/>
            <person name="Liep D."/>
            <person name="Gordon J."/>
        </authorList>
    </citation>
    <scope>NUCLEOTIDE SEQUENCE [LARGE SCALE GENOMIC DNA]</scope>
    <source>
        <strain evidence="1 2">DSM 753</strain>
    </source>
</reference>
<accession>A7VVB2</accession>
<sequence>MQQISQLLKKMFQKIYNPFRPDFYCPSNGPNPLFSMIPQRQGASGKSAPVKALGGQGIIHAQKRPQGRRQDKSYTEACKKDFLLFFTSVQKNVLSVSINRDGKAGRPIRFSRHVIPNAAAEKPLGWLSP</sequence>
<dbReference type="EMBL" id="ABCB02000019">
    <property type="protein sequence ID" value="EDO60913.1"/>
    <property type="molecule type" value="Genomic_DNA"/>
</dbReference>
<proteinExistence type="predicted"/>
<evidence type="ECO:0000313" key="2">
    <source>
        <dbReference type="Proteomes" id="UP000003490"/>
    </source>
</evidence>
<dbReference type="AlphaFoldDB" id="A7VVB2"/>
<reference evidence="1 2" key="2">
    <citation type="submission" date="2007-08" db="EMBL/GenBank/DDBJ databases">
        <authorList>
            <person name="Fulton L."/>
            <person name="Clifton S."/>
            <person name="Fulton B."/>
            <person name="Xu J."/>
            <person name="Minx P."/>
            <person name="Pepin K.H."/>
            <person name="Johnson M."/>
            <person name="Thiruvilangam P."/>
            <person name="Bhonagiri V."/>
            <person name="Nash W.E."/>
            <person name="Wang C."/>
            <person name="Mardis E.R."/>
            <person name="Wilson R.K."/>
        </authorList>
    </citation>
    <scope>NUCLEOTIDE SEQUENCE [LARGE SCALE GENOMIC DNA]</scope>
    <source>
        <strain evidence="1 2">DSM 753</strain>
    </source>
</reference>
<evidence type="ECO:0000313" key="1">
    <source>
        <dbReference type="EMBL" id="EDO60913.1"/>
    </source>
</evidence>
<comment type="caution">
    <text evidence="1">The sequence shown here is derived from an EMBL/GenBank/DDBJ whole genome shotgun (WGS) entry which is preliminary data.</text>
</comment>
<dbReference type="Proteomes" id="UP000003490">
    <property type="component" value="Unassembled WGS sequence"/>
</dbReference>
<protein>
    <submittedName>
        <fullName evidence="1">Uncharacterized protein</fullName>
    </submittedName>
</protein>
<dbReference type="HOGENOM" id="CLU_1945003_0_0_9"/>